<evidence type="ECO:0008006" key="3">
    <source>
        <dbReference type="Google" id="ProtNLM"/>
    </source>
</evidence>
<evidence type="ECO:0000313" key="1">
    <source>
        <dbReference type="EMBL" id="RXF68330.1"/>
    </source>
</evidence>
<dbReference type="Proteomes" id="UP000290848">
    <property type="component" value="Unassembled WGS sequence"/>
</dbReference>
<dbReference type="InterPro" id="IPR011043">
    <property type="entry name" value="Gal_Oxase/kelch_b-propeller"/>
</dbReference>
<comment type="caution">
    <text evidence="1">The sequence shown here is derived from an EMBL/GenBank/DDBJ whole genome shotgun (WGS) entry which is preliminary data.</text>
</comment>
<sequence>MKKDLTHIMTIILAFITFSGGCKKDDMVYEKDFASFVFTADKNPGLTADIAGKIEGDTILVDVPNAADITQMVASFERINPRTIVQVDGKVQESGITSQDYSKGEIKYQIKAEDKSVRQYIIKLRRRSAFLSFGFYKEDNAGFLLRDFVGTARGLNLVVAVSRDIDLSQLAARFEVSEGCVVKVAGVEQQSRVSKNDFSSSLESSENKLVYEVSEPGSTESQRYSVTITYIKEYEWQLIGSNVTGSGAAGIKMAINPVTNLPAIAYQRTGTDENGASIAINDKKCAVAALTASGWQFLGEQKGVSEFRADNIAIAYDKAGNTYVAYKDYMGGEQKVTVIKYTGTWSVVGSSRFTLFKPSYLSIALDDSNIPYISMTKDGATPEPGIANRAVVVMSFKNGQWSYDSTPGILAFYTQLIKANGKLYLGVMDRSTNTNRPSVFVLNGSAWNIVGTSSFGANATAGYQMVSPAVAPDGTTYAAYQESVSGKRVDHVMKLEGGVWKEVGQGVPVLGTSDNFALSVHPDGTLFFAWVQPQVESTAAGLYVKTFNKDLNSWNKARLVISGTVNNFDMQISADGVPYLAGQNSEGKTVVYKYALK</sequence>
<organism evidence="1 2">
    <name type="scientific">Arcticibacter tournemirensis</name>
    <dbReference type="NCBI Taxonomy" id="699437"/>
    <lineage>
        <taxon>Bacteria</taxon>
        <taxon>Pseudomonadati</taxon>
        <taxon>Bacteroidota</taxon>
        <taxon>Sphingobacteriia</taxon>
        <taxon>Sphingobacteriales</taxon>
        <taxon>Sphingobacteriaceae</taxon>
        <taxon>Arcticibacter</taxon>
    </lineage>
</organism>
<dbReference type="AlphaFoldDB" id="A0A4Q0M5P2"/>
<dbReference type="Gene3D" id="2.60.40.2340">
    <property type="match status" value="2"/>
</dbReference>
<accession>A0A4Q0M5P2</accession>
<protein>
    <recommendedName>
        <fullName evidence="3">DUF5018 domain-containing protein</fullName>
    </recommendedName>
</protein>
<dbReference type="RefSeq" id="WP_128770412.1">
    <property type="nucleotide sequence ID" value="NZ_RXOC01000011.1"/>
</dbReference>
<proteinExistence type="predicted"/>
<dbReference type="EMBL" id="RXOC01000011">
    <property type="protein sequence ID" value="RXF68330.1"/>
    <property type="molecule type" value="Genomic_DNA"/>
</dbReference>
<name>A0A4Q0M5P2_9SPHI</name>
<reference evidence="1 2" key="1">
    <citation type="submission" date="2018-12" db="EMBL/GenBank/DDBJ databases">
        <title>The Draft Genome Sequence of the Soil Bacterium Pedobacter tournemirensis R1.</title>
        <authorList>
            <person name="He J."/>
        </authorList>
    </citation>
    <scope>NUCLEOTIDE SEQUENCE [LARGE SCALE GENOMIC DNA]</scope>
    <source>
        <strain evidence="1 2">R1</strain>
    </source>
</reference>
<dbReference type="PROSITE" id="PS51257">
    <property type="entry name" value="PROKAR_LIPOPROTEIN"/>
    <property type="match status" value="1"/>
</dbReference>
<evidence type="ECO:0000313" key="2">
    <source>
        <dbReference type="Proteomes" id="UP000290848"/>
    </source>
</evidence>
<gene>
    <name evidence="1" type="ORF">EKH83_15735</name>
</gene>
<dbReference type="SUPFAM" id="SSF50965">
    <property type="entry name" value="Galactose oxidase, central domain"/>
    <property type="match status" value="1"/>
</dbReference>